<proteinExistence type="predicted"/>
<comment type="caution">
    <text evidence="1">The sequence shown here is derived from an EMBL/GenBank/DDBJ whole genome shotgun (WGS) entry which is preliminary data.</text>
</comment>
<dbReference type="Proteomes" id="UP001589605">
    <property type="component" value="Unassembled WGS sequence"/>
</dbReference>
<dbReference type="EMBL" id="JBHMEZ010000012">
    <property type="protein sequence ID" value="MFB9053603.1"/>
    <property type="molecule type" value="Genomic_DNA"/>
</dbReference>
<name>A0ABV5F397_9FLAO</name>
<accession>A0ABV5F397</accession>
<dbReference type="RefSeq" id="WP_382382811.1">
    <property type="nucleotide sequence ID" value="NZ_JBHMEZ010000012.1"/>
</dbReference>
<sequence length="59" mass="6570">MHVNPISICQELNERIVAKEKSKKLALIAVCNTLLKHPFANGKSGLLHDDAYRSVLVKN</sequence>
<keyword evidence="2" id="KW-1185">Reference proteome</keyword>
<evidence type="ECO:0008006" key="3">
    <source>
        <dbReference type="Google" id="ProtNLM"/>
    </source>
</evidence>
<evidence type="ECO:0000313" key="1">
    <source>
        <dbReference type="EMBL" id="MFB9053603.1"/>
    </source>
</evidence>
<organism evidence="1 2">
    <name type="scientific">Formosa undariae</name>
    <dbReference type="NCBI Taxonomy" id="1325436"/>
    <lineage>
        <taxon>Bacteria</taxon>
        <taxon>Pseudomonadati</taxon>
        <taxon>Bacteroidota</taxon>
        <taxon>Flavobacteriia</taxon>
        <taxon>Flavobacteriales</taxon>
        <taxon>Flavobacteriaceae</taxon>
        <taxon>Formosa</taxon>
    </lineage>
</organism>
<evidence type="ECO:0000313" key="2">
    <source>
        <dbReference type="Proteomes" id="UP001589605"/>
    </source>
</evidence>
<gene>
    <name evidence="1" type="ORF">ACFFVB_11005</name>
</gene>
<reference evidence="1 2" key="1">
    <citation type="submission" date="2024-09" db="EMBL/GenBank/DDBJ databases">
        <authorList>
            <person name="Sun Q."/>
            <person name="Mori K."/>
        </authorList>
    </citation>
    <scope>NUCLEOTIDE SEQUENCE [LARGE SCALE GENOMIC DNA]</scope>
    <source>
        <strain evidence="1 2">CECT 8286</strain>
    </source>
</reference>
<protein>
    <recommendedName>
        <fullName evidence="3">2-oxoacid dehydrogenase acyltransferase catalytic domain-containing protein</fullName>
    </recommendedName>
</protein>